<comment type="cofactor">
    <cofactor evidence="1">
        <name>Mg(2+)</name>
        <dbReference type="ChEBI" id="CHEBI:18420"/>
    </cofactor>
</comment>
<feature type="compositionally biased region" description="Low complexity" evidence="7">
    <location>
        <begin position="17"/>
        <end position="26"/>
    </location>
</feature>
<dbReference type="PROSITE" id="PS00723">
    <property type="entry name" value="POLYPRENYL_SYNTHASE_1"/>
    <property type="match status" value="1"/>
</dbReference>
<dbReference type="EMBL" id="BAABIG010000024">
    <property type="protein sequence ID" value="GAA4799288.1"/>
    <property type="molecule type" value="Genomic_DNA"/>
</dbReference>
<evidence type="ECO:0000256" key="3">
    <source>
        <dbReference type="ARBA" id="ARBA00022679"/>
    </source>
</evidence>
<feature type="region of interest" description="Disordered" evidence="7">
    <location>
        <begin position="1"/>
        <end position="40"/>
    </location>
</feature>
<feature type="region of interest" description="Disordered" evidence="7">
    <location>
        <begin position="413"/>
        <end position="434"/>
    </location>
</feature>
<gene>
    <name evidence="8" type="ORF">GCM10023220_29270</name>
</gene>
<accession>A0ABP9BR67</accession>
<dbReference type="InterPro" id="IPR033749">
    <property type="entry name" value="Polyprenyl_synt_CS"/>
</dbReference>
<dbReference type="SUPFAM" id="SSF48576">
    <property type="entry name" value="Terpenoid synthases"/>
    <property type="match status" value="1"/>
</dbReference>
<evidence type="ECO:0000256" key="1">
    <source>
        <dbReference type="ARBA" id="ARBA00001946"/>
    </source>
</evidence>
<dbReference type="PANTHER" id="PTHR12001:SF85">
    <property type="entry name" value="SHORT CHAIN ISOPRENYL DIPHOSPHATE SYNTHASE"/>
    <property type="match status" value="1"/>
</dbReference>
<reference evidence="9" key="1">
    <citation type="journal article" date="2019" name="Int. J. Syst. Evol. Microbiol.">
        <title>The Global Catalogue of Microorganisms (GCM) 10K type strain sequencing project: providing services to taxonomists for standard genome sequencing and annotation.</title>
        <authorList>
            <consortium name="The Broad Institute Genomics Platform"/>
            <consortium name="The Broad Institute Genome Sequencing Center for Infectious Disease"/>
            <person name="Wu L."/>
            <person name="Ma J."/>
        </authorList>
    </citation>
    <scope>NUCLEOTIDE SEQUENCE [LARGE SCALE GENOMIC DNA]</scope>
    <source>
        <strain evidence="9">JCM 18081</strain>
    </source>
</reference>
<evidence type="ECO:0000313" key="8">
    <source>
        <dbReference type="EMBL" id="GAA4799288.1"/>
    </source>
</evidence>
<dbReference type="Pfam" id="PF00348">
    <property type="entry name" value="polyprenyl_synt"/>
    <property type="match status" value="1"/>
</dbReference>
<keyword evidence="3 6" id="KW-0808">Transferase</keyword>
<dbReference type="Proteomes" id="UP001501265">
    <property type="component" value="Unassembled WGS sequence"/>
</dbReference>
<keyword evidence="4" id="KW-0479">Metal-binding</keyword>
<evidence type="ECO:0000256" key="7">
    <source>
        <dbReference type="SAM" id="MobiDB-lite"/>
    </source>
</evidence>
<dbReference type="PANTHER" id="PTHR12001">
    <property type="entry name" value="GERANYLGERANYL PYROPHOSPHATE SYNTHASE"/>
    <property type="match status" value="1"/>
</dbReference>
<dbReference type="InterPro" id="IPR008949">
    <property type="entry name" value="Isoprenoid_synthase_dom_sf"/>
</dbReference>
<evidence type="ECO:0000256" key="5">
    <source>
        <dbReference type="ARBA" id="ARBA00022842"/>
    </source>
</evidence>
<evidence type="ECO:0000256" key="2">
    <source>
        <dbReference type="ARBA" id="ARBA00006706"/>
    </source>
</evidence>
<dbReference type="Gene3D" id="1.10.600.10">
    <property type="entry name" value="Farnesyl Diphosphate Synthase"/>
    <property type="match status" value="1"/>
</dbReference>
<evidence type="ECO:0000256" key="6">
    <source>
        <dbReference type="RuleBase" id="RU004466"/>
    </source>
</evidence>
<protein>
    <submittedName>
        <fullName evidence="8">Polyprenyl synthetase family protein</fullName>
    </submittedName>
</protein>
<sequence>MRLSRADHDSRGRRPPSSRAVVRPAGATPPAPPGPGPRSVDADVLAAVEATLGEILAERVASCAALDPLFGDDLAARLAGFTLGGGKRTRPRLLWWSFRACGGRDQERAAAALRIAAALELLQSCALVHDDVMDDSSLRRGRPALHTAVARQYGGAEEFGRSAALLAGDLALAWADDEVAETCRRTPGTGPVLGLWRDLRTEMVAGQYLDLHGQLTAARAPDRAVRVACLKSARYSVERPIALGAALAGAPPRTSAELSAAGRCAGVAFQLRDDLHGVFGRPHTTGKPSGDDLRQGKPTYLLAVARVRAEARRDTEALAVLDLRVGDASLTEEQVDDVREVLERTGARAAVERRIERLATRSLRHLTAAGLPAGPGDRHLRDLLRTAAGARSPVEARAGTGAAAPSGAAVTVGAAAAAGPPPRTVLTSALREEA</sequence>
<organism evidence="8 9">
    <name type="scientific">Streptomyces ziwulingensis</name>
    <dbReference type="NCBI Taxonomy" id="1045501"/>
    <lineage>
        <taxon>Bacteria</taxon>
        <taxon>Bacillati</taxon>
        <taxon>Actinomycetota</taxon>
        <taxon>Actinomycetes</taxon>
        <taxon>Kitasatosporales</taxon>
        <taxon>Streptomycetaceae</taxon>
        <taxon>Streptomyces</taxon>
    </lineage>
</organism>
<dbReference type="InterPro" id="IPR000092">
    <property type="entry name" value="Polyprenyl_synt"/>
</dbReference>
<dbReference type="SFLD" id="SFLDS00005">
    <property type="entry name" value="Isoprenoid_Synthase_Type_I"/>
    <property type="match status" value="1"/>
</dbReference>
<evidence type="ECO:0000313" key="9">
    <source>
        <dbReference type="Proteomes" id="UP001501265"/>
    </source>
</evidence>
<feature type="compositionally biased region" description="Pro residues" evidence="7">
    <location>
        <begin position="27"/>
        <end position="36"/>
    </location>
</feature>
<comment type="caution">
    <text evidence="8">The sequence shown here is derived from an EMBL/GenBank/DDBJ whole genome shotgun (WGS) entry which is preliminary data.</text>
</comment>
<feature type="compositionally biased region" description="Basic and acidic residues" evidence="7">
    <location>
        <begin position="1"/>
        <end position="12"/>
    </location>
</feature>
<keyword evidence="9" id="KW-1185">Reference proteome</keyword>
<name>A0ABP9BR67_9ACTN</name>
<comment type="similarity">
    <text evidence="2 6">Belongs to the FPP/GGPP synthase family.</text>
</comment>
<dbReference type="RefSeq" id="WP_345619986.1">
    <property type="nucleotide sequence ID" value="NZ_BAABIG010000024.1"/>
</dbReference>
<keyword evidence="5" id="KW-0460">Magnesium</keyword>
<evidence type="ECO:0000256" key="4">
    <source>
        <dbReference type="ARBA" id="ARBA00022723"/>
    </source>
</evidence>
<proteinExistence type="inferred from homology"/>